<evidence type="ECO:0000313" key="3">
    <source>
        <dbReference type="Proteomes" id="UP000295765"/>
    </source>
</evidence>
<comment type="caution">
    <text evidence="2">The sequence shown here is derived from an EMBL/GenBank/DDBJ whole genome shotgun (WGS) entry which is preliminary data.</text>
</comment>
<gene>
    <name evidence="2" type="ORF">EV699_107140</name>
</gene>
<evidence type="ECO:0000259" key="1">
    <source>
        <dbReference type="Pfam" id="PF01882"/>
    </source>
</evidence>
<reference evidence="2 3" key="1">
    <citation type="submission" date="2019-03" db="EMBL/GenBank/DDBJ databases">
        <title>Genomic Encyclopedia of Type Strains, Phase IV (KMG-IV): sequencing the most valuable type-strain genomes for metagenomic binning, comparative biology and taxonomic classification.</title>
        <authorList>
            <person name="Goeker M."/>
        </authorList>
    </citation>
    <scope>NUCLEOTIDE SEQUENCE [LARGE SCALE GENOMIC DNA]</scope>
    <source>
        <strain evidence="2 3">DSM 25287</strain>
    </source>
</reference>
<dbReference type="Proteomes" id="UP000295765">
    <property type="component" value="Unassembled WGS sequence"/>
</dbReference>
<dbReference type="EMBL" id="SLWY01000007">
    <property type="protein sequence ID" value="TCO81747.1"/>
    <property type="molecule type" value="Genomic_DNA"/>
</dbReference>
<dbReference type="PANTHER" id="PTHR34351:SF2">
    <property type="entry name" value="DUF58 DOMAIN-CONTAINING PROTEIN"/>
    <property type="match status" value="1"/>
</dbReference>
<accession>A0A4R2LFN8</accession>
<evidence type="ECO:0000313" key="2">
    <source>
        <dbReference type="EMBL" id="TCO81747.1"/>
    </source>
</evidence>
<sequence length="404" mass="44207">MLDGLWLGALLLIDATALWFHAEPVTFASTLALLISAAIVVTRRWCLAGVVYERHLSAHRALFGERVELITEVRNLKPIPLAWLRVSDDVPPTLPIEGGLLYPAGSSPFRSLYGLFALLPYERVRRRMQVLCLHRGEHRFGPVLLESGDFLGLVRRSRVLPQHERLIVTPKCFPLVIERTGPPPNLGPRPARHPYLTDPMSVIGARHYVAGDPYRMIDWRATARAGRLQVRQLEPSLTPVMDLVLDVSRRDWRVGYDDPDEVEFAISVAVSIAAAALQAGWSVGLRCNGTLAEAPLSVLPAATARQLARLTSALARLVAAPGVRIETLLRPPLPCGNEALVLIVTAAPRAELVAAARALVGRAPLRLVHVAAADAAAPAIPGVDVWRATYAPRWYEQDALVLRG</sequence>
<dbReference type="OrthoDB" id="9812729at2"/>
<organism evidence="2 3">
    <name type="scientific">Plasticicumulans lactativorans</name>
    <dbReference type="NCBI Taxonomy" id="1133106"/>
    <lineage>
        <taxon>Bacteria</taxon>
        <taxon>Pseudomonadati</taxon>
        <taxon>Pseudomonadota</taxon>
        <taxon>Gammaproteobacteria</taxon>
        <taxon>Candidatus Competibacteraceae</taxon>
        <taxon>Plasticicumulans</taxon>
    </lineage>
</organism>
<feature type="domain" description="DUF58" evidence="1">
    <location>
        <begin position="205"/>
        <end position="315"/>
    </location>
</feature>
<proteinExistence type="predicted"/>
<keyword evidence="3" id="KW-1185">Reference proteome</keyword>
<dbReference type="PANTHER" id="PTHR34351">
    <property type="entry name" value="SLR1927 PROTEIN-RELATED"/>
    <property type="match status" value="1"/>
</dbReference>
<dbReference type="AlphaFoldDB" id="A0A4R2LFN8"/>
<dbReference type="RefSeq" id="WP_132540948.1">
    <property type="nucleotide sequence ID" value="NZ_SLWY01000007.1"/>
</dbReference>
<protein>
    <submittedName>
        <fullName evidence="2">Uncharacterized protein (DUF58 family)</fullName>
    </submittedName>
</protein>
<dbReference type="Pfam" id="PF01882">
    <property type="entry name" value="DUF58"/>
    <property type="match status" value="1"/>
</dbReference>
<name>A0A4R2LFN8_9GAMM</name>
<dbReference type="InterPro" id="IPR002881">
    <property type="entry name" value="DUF58"/>
</dbReference>